<keyword evidence="2" id="KW-0812">Transmembrane</keyword>
<feature type="transmembrane region" description="Helical" evidence="2">
    <location>
        <begin position="253"/>
        <end position="271"/>
    </location>
</feature>
<dbReference type="PANTHER" id="PTHR33538">
    <property type="entry name" value="PROTEIN GAMETE EXPRESSED 1"/>
    <property type="match status" value="1"/>
</dbReference>
<keyword evidence="2" id="KW-1133">Transmembrane helix</keyword>
<feature type="region of interest" description="Disordered" evidence="1">
    <location>
        <begin position="467"/>
        <end position="561"/>
    </location>
</feature>
<gene>
    <name evidence="4" type="primary">LOC101863067</name>
</gene>
<feature type="compositionally biased region" description="Polar residues" evidence="1">
    <location>
        <begin position="483"/>
        <end position="519"/>
    </location>
</feature>
<evidence type="ECO:0000256" key="1">
    <source>
        <dbReference type="SAM" id="MobiDB-lite"/>
    </source>
</evidence>
<protein>
    <submittedName>
        <fullName evidence="4">Uncharacterized protein LOC101863067</fullName>
    </submittedName>
</protein>
<feature type="compositionally biased region" description="Low complexity" evidence="1">
    <location>
        <begin position="542"/>
        <end position="551"/>
    </location>
</feature>
<feature type="region of interest" description="Disordered" evidence="1">
    <location>
        <begin position="371"/>
        <end position="426"/>
    </location>
</feature>
<proteinExistence type="predicted"/>
<evidence type="ECO:0000313" key="4">
    <source>
        <dbReference type="RefSeq" id="XP_035824439.1"/>
    </source>
</evidence>
<sequence>MSMLLLAARFSLLFEPTMMFTMKRLLFMMILAWLTPAILGVDISISRYEEGRKQFQLIEQHSSMPRYGQCWRNAMVTIQTGCKKLTDRAQARLALAYLNCFLEIQGRSGYSCSEDQDLDECMSQLREGDRGSLATFFTHTQSICYFLQAQIWQAETDNTVERLAQKSVQVTELLDSSFQLQKDMIVVQNQTLENQQRLLHQASNLSKDINSSSQSVQQLFEDLKRSTVEQTEIIGHVFDQLLKLQNTILGEVSGLYSFFYYCLSILVCYVLTSTARTSGARMWLFLIMTINFLLEQTLLRWFTSAVASVYDCDNNVCLYWMQKCCRHVSMLCALCVLCACAYLYRDINAVNNELLVEIRRQNSDIRKLISGSSSVPQEAKERMGQDGEPVSDSDYTSDDSEADTDKTFVLPENMTEVSNDNDSYCTVQDSTSKASLLGELHDLRQATPLRELSTSIHKWLKDCSSPDAFSPESCPTSGIADHQQGTPQRHSYNLRQRPRNSSTNTSPASRVESPSSFSRTVRHMQQIAQKNSELLRERLNNPSSPASSPGPQCNGSAQHTG</sequence>
<keyword evidence="2" id="KW-0472">Membrane</keyword>
<organism evidence="3 4">
    <name type="scientific">Aplysia californica</name>
    <name type="common">California sea hare</name>
    <dbReference type="NCBI Taxonomy" id="6500"/>
    <lineage>
        <taxon>Eukaryota</taxon>
        <taxon>Metazoa</taxon>
        <taxon>Spiralia</taxon>
        <taxon>Lophotrochozoa</taxon>
        <taxon>Mollusca</taxon>
        <taxon>Gastropoda</taxon>
        <taxon>Heterobranchia</taxon>
        <taxon>Euthyneura</taxon>
        <taxon>Tectipleura</taxon>
        <taxon>Aplysiida</taxon>
        <taxon>Aplysioidea</taxon>
        <taxon>Aplysiidae</taxon>
        <taxon>Aplysia</taxon>
    </lineage>
</organism>
<dbReference type="RefSeq" id="XP_035824439.1">
    <property type="nucleotide sequence ID" value="XM_035968546.1"/>
</dbReference>
<evidence type="ECO:0000256" key="2">
    <source>
        <dbReference type="SAM" id="Phobius"/>
    </source>
</evidence>
<dbReference type="GeneID" id="101863067"/>
<evidence type="ECO:0000313" key="3">
    <source>
        <dbReference type="Proteomes" id="UP000694888"/>
    </source>
</evidence>
<name>A0ABM1VPU7_APLCA</name>
<keyword evidence="3" id="KW-1185">Reference proteome</keyword>
<dbReference type="Proteomes" id="UP000694888">
    <property type="component" value="Unplaced"/>
</dbReference>
<feature type="compositionally biased region" description="Polar residues" evidence="1">
    <location>
        <begin position="415"/>
        <end position="426"/>
    </location>
</feature>
<accession>A0ABM1VPU7</accession>
<feature type="compositionally biased region" description="Acidic residues" evidence="1">
    <location>
        <begin position="389"/>
        <end position="402"/>
    </location>
</feature>
<dbReference type="InterPro" id="IPR040346">
    <property type="entry name" value="GEX1/Brambleberry"/>
</dbReference>
<dbReference type="PANTHER" id="PTHR33538:SF2">
    <property type="entry name" value="PROTEIN GAMETE EXPRESSED 1"/>
    <property type="match status" value="1"/>
</dbReference>
<reference evidence="4" key="1">
    <citation type="submission" date="2025-08" db="UniProtKB">
        <authorList>
            <consortium name="RefSeq"/>
        </authorList>
    </citation>
    <scope>IDENTIFICATION</scope>
</reference>